<protein>
    <submittedName>
        <fullName evidence="4">Uncharacterized protein</fullName>
    </submittedName>
</protein>
<dbReference type="GO" id="GO:0016743">
    <property type="term" value="F:carboxyl- or carbamoyltransferase activity"/>
    <property type="evidence" value="ECO:0007669"/>
    <property type="project" value="TreeGrafter"/>
</dbReference>
<comment type="caution">
    <text evidence="4">The sequence shown here is derived from an EMBL/GenBank/DDBJ whole genome shotgun (WGS) entry which is preliminary data.</text>
</comment>
<evidence type="ECO:0000259" key="2">
    <source>
        <dbReference type="Pfam" id="PF17788"/>
    </source>
</evidence>
<proteinExistence type="inferred from homology"/>
<feature type="non-terminal residue" evidence="4">
    <location>
        <position position="153"/>
    </location>
</feature>
<sequence length="153" mass="17169">MLNKKIVALGADIKNRILLAKGNTLYFGMDIGDLSDARNFGLFKKEVTRAIKKAKPDIITCDLHPNYFSSLFAKELNLRLNTYDLRLIQHHHAHIASVMQEHRLRGPVIGVSFDGTGYGEDGNSWGGEFLLVEGDGFKRLAHLKYRKMPGGDK</sequence>
<comment type="similarity">
    <text evidence="1">Belongs to the carbamoyltransferase HypF family.</text>
</comment>
<evidence type="ECO:0000256" key="1">
    <source>
        <dbReference type="ARBA" id="ARBA00008097"/>
    </source>
</evidence>
<reference evidence="4" key="1">
    <citation type="journal article" date="2014" name="Front. Microbiol.">
        <title>High frequency of phylogenetically diverse reductive dehalogenase-homologous genes in deep subseafloor sedimentary metagenomes.</title>
        <authorList>
            <person name="Kawai M."/>
            <person name="Futagami T."/>
            <person name="Toyoda A."/>
            <person name="Takaki Y."/>
            <person name="Nishi S."/>
            <person name="Hori S."/>
            <person name="Arai W."/>
            <person name="Tsubouchi T."/>
            <person name="Morono Y."/>
            <person name="Uchiyama I."/>
            <person name="Ito T."/>
            <person name="Fujiyama A."/>
            <person name="Inagaki F."/>
            <person name="Takami H."/>
        </authorList>
    </citation>
    <scope>NUCLEOTIDE SEQUENCE</scope>
    <source>
        <strain evidence="4">Expedition CK06-06</strain>
    </source>
</reference>
<dbReference type="PANTHER" id="PTHR42959:SF1">
    <property type="entry name" value="CARBAMOYLTRANSFERASE HYPF"/>
    <property type="match status" value="1"/>
</dbReference>
<dbReference type="Gene3D" id="3.30.420.360">
    <property type="match status" value="1"/>
</dbReference>
<dbReference type="InterPro" id="IPR041440">
    <property type="entry name" value="HypF_C"/>
</dbReference>
<feature type="domain" description="Carbamoyltransferase Kae1-like" evidence="3">
    <location>
        <begin position="110"/>
        <end position="153"/>
    </location>
</feature>
<dbReference type="Pfam" id="PF22521">
    <property type="entry name" value="HypF_C_2"/>
    <property type="match status" value="1"/>
</dbReference>
<dbReference type="GO" id="GO:0008270">
    <property type="term" value="F:zinc ion binding"/>
    <property type="evidence" value="ECO:0007669"/>
    <property type="project" value="TreeGrafter"/>
</dbReference>
<dbReference type="InterPro" id="IPR051060">
    <property type="entry name" value="Carbamoyltrans_HypF-like"/>
</dbReference>
<accession>X0TEA9</accession>
<dbReference type="EMBL" id="BARS01002891">
    <property type="protein sequence ID" value="GAF74395.1"/>
    <property type="molecule type" value="Genomic_DNA"/>
</dbReference>
<dbReference type="PANTHER" id="PTHR42959">
    <property type="entry name" value="CARBAMOYLTRANSFERASE"/>
    <property type="match status" value="1"/>
</dbReference>
<evidence type="ECO:0000259" key="3">
    <source>
        <dbReference type="Pfam" id="PF22521"/>
    </source>
</evidence>
<dbReference type="AlphaFoldDB" id="X0TEA9"/>
<dbReference type="GO" id="GO:0051604">
    <property type="term" value="P:protein maturation"/>
    <property type="evidence" value="ECO:0007669"/>
    <property type="project" value="TreeGrafter"/>
</dbReference>
<organism evidence="4">
    <name type="scientific">marine sediment metagenome</name>
    <dbReference type="NCBI Taxonomy" id="412755"/>
    <lineage>
        <taxon>unclassified sequences</taxon>
        <taxon>metagenomes</taxon>
        <taxon>ecological metagenomes</taxon>
    </lineage>
</organism>
<name>X0TEA9_9ZZZZ</name>
<gene>
    <name evidence="4" type="ORF">S01H1_05555</name>
</gene>
<dbReference type="InterPro" id="IPR055128">
    <property type="entry name" value="HypF_C_2"/>
</dbReference>
<evidence type="ECO:0000313" key="4">
    <source>
        <dbReference type="EMBL" id="GAF74395.1"/>
    </source>
</evidence>
<dbReference type="Pfam" id="PF17788">
    <property type="entry name" value="HypF_C"/>
    <property type="match status" value="1"/>
</dbReference>
<dbReference type="Gene3D" id="3.30.420.40">
    <property type="match status" value="1"/>
</dbReference>
<feature type="domain" description="HypF Kae1-like" evidence="2">
    <location>
        <begin position="3"/>
        <end position="101"/>
    </location>
</feature>